<dbReference type="CDD" id="cd00519">
    <property type="entry name" value="Lipase_3"/>
    <property type="match status" value="1"/>
</dbReference>
<dbReference type="PROSITE" id="PS00018">
    <property type="entry name" value="EF_HAND_1"/>
    <property type="match status" value="1"/>
</dbReference>
<protein>
    <recommendedName>
        <fullName evidence="2">EF-hand domain-containing protein</fullName>
    </recommendedName>
</protein>
<dbReference type="SUPFAM" id="SSF47473">
    <property type="entry name" value="EF-hand"/>
    <property type="match status" value="1"/>
</dbReference>
<dbReference type="AlphaFoldDB" id="A0A7S3EBW3"/>
<dbReference type="PROSITE" id="PS50222">
    <property type="entry name" value="EF_HAND_2"/>
    <property type="match status" value="1"/>
</dbReference>
<dbReference type="PANTHER" id="PTHR45856">
    <property type="entry name" value="ALPHA/BETA-HYDROLASES SUPERFAMILY PROTEIN"/>
    <property type="match status" value="1"/>
</dbReference>
<dbReference type="GO" id="GO:0005509">
    <property type="term" value="F:calcium ion binding"/>
    <property type="evidence" value="ECO:0007669"/>
    <property type="project" value="InterPro"/>
</dbReference>
<dbReference type="InterPro" id="IPR011992">
    <property type="entry name" value="EF-hand-dom_pair"/>
</dbReference>
<keyword evidence="1" id="KW-0106">Calcium</keyword>
<dbReference type="Pfam" id="PF01764">
    <property type="entry name" value="Lipase_3"/>
    <property type="match status" value="1"/>
</dbReference>
<proteinExistence type="predicted"/>
<dbReference type="InterPro" id="IPR029058">
    <property type="entry name" value="AB_hydrolase_fold"/>
</dbReference>
<dbReference type="InterPro" id="IPR018247">
    <property type="entry name" value="EF_Hand_1_Ca_BS"/>
</dbReference>
<dbReference type="SUPFAM" id="SSF53474">
    <property type="entry name" value="alpha/beta-Hydrolases"/>
    <property type="match status" value="1"/>
</dbReference>
<reference evidence="3" key="1">
    <citation type="submission" date="2021-01" db="EMBL/GenBank/DDBJ databases">
        <authorList>
            <person name="Corre E."/>
            <person name="Pelletier E."/>
            <person name="Niang G."/>
            <person name="Scheremetjew M."/>
            <person name="Finn R."/>
            <person name="Kale V."/>
            <person name="Holt S."/>
            <person name="Cochrane G."/>
            <person name="Meng A."/>
            <person name="Brown T."/>
            <person name="Cohen L."/>
        </authorList>
    </citation>
    <scope>NUCLEOTIDE SEQUENCE</scope>
    <source>
        <strain evidence="3">CCMP 769</strain>
    </source>
</reference>
<sequence length="620" mass="70427">MGGDLSKAVPYEDRPLPARAARPLASLPGNVLRFGQSVVLAGGLGIKNLVTEDEESKESSIKYPLNFELDEITQETRRESGRFSIEYATLAARLACFSYLEGGMYWRSDTRLVDSFHVTHPSQFSVGMLAASNKVPAFVQGFQPDLIPKSVDVNGESVSLNTQLSSGWGRINSGLLKEFDSDTDVVIMHDVTRETIYIMWQGTQSSTDAINDVRFLPRYWPYGNRSYFAAEGFVRSHEAVIMDIKNTLKKLWSTNQYKKIFVVGHSLGGILANLNAHAISYLMQDELEKTNLPKEERLVCYTFGAPRGMTWELRNDYNERVPHSYRFRNDEDIVPRIPSPNKHHAGIPVILDEHRVVINFDESAISSFVDDKSELSEAFSDHHISSYLSHVIGLQSRLRVTPEQSDMIEKAFTSLVEPTDQKQAWTVLQPTEKSKTNPLARYIKVGVDPVPLPAGVKTILQEAFGKEKVTDEICDNLLYYSSKLNETHIFDLEKPEDVQEVSINFFRTSLSELVLESDKALNLDKLRYRLAFDQIDSDNNGLLTPREFVQAAMTVRGEGDLSKEVQDEEIIEMLRKEFKECYNRMKLPYPEDPNMELSTVSFIEFYIWAKDNKIAADQLR</sequence>
<evidence type="ECO:0000259" key="2">
    <source>
        <dbReference type="PROSITE" id="PS50222"/>
    </source>
</evidence>
<organism evidence="3">
    <name type="scientific">Rhodosorus marinus</name>
    <dbReference type="NCBI Taxonomy" id="101924"/>
    <lineage>
        <taxon>Eukaryota</taxon>
        <taxon>Rhodophyta</taxon>
        <taxon>Stylonematophyceae</taxon>
        <taxon>Stylonematales</taxon>
        <taxon>Stylonemataceae</taxon>
        <taxon>Rhodosorus</taxon>
    </lineage>
</organism>
<feature type="domain" description="EF-hand" evidence="2">
    <location>
        <begin position="523"/>
        <end position="558"/>
    </location>
</feature>
<name>A0A7S3EBW3_9RHOD</name>
<gene>
    <name evidence="3" type="ORF">RMAR00112_LOCUS9882</name>
</gene>
<dbReference type="PANTHER" id="PTHR45856:SF24">
    <property type="entry name" value="FUNGAL LIPASE-LIKE DOMAIN-CONTAINING PROTEIN"/>
    <property type="match status" value="1"/>
</dbReference>
<evidence type="ECO:0000313" key="3">
    <source>
        <dbReference type="EMBL" id="CAE0041918.1"/>
    </source>
</evidence>
<dbReference type="InterPro" id="IPR051218">
    <property type="entry name" value="Sec_MonoDiacylglyc_Lipase"/>
</dbReference>
<dbReference type="GO" id="GO:0006629">
    <property type="term" value="P:lipid metabolic process"/>
    <property type="evidence" value="ECO:0007669"/>
    <property type="project" value="InterPro"/>
</dbReference>
<dbReference type="InterPro" id="IPR002048">
    <property type="entry name" value="EF_hand_dom"/>
</dbReference>
<dbReference type="EMBL" id="HBHW01012637">
    <property type="protein sequence ID" value="CAE0041918.1"/>
    <property type="molecule type" value="Transcribed_RNA"/>
</dbReference>
<dbReference type="Gene3D" id="1.10.238.10">
    <property type="entry name" value="EF-hand"/>
    <property type="match status" value="1"/>
</dbReference>
<evidence type="ECO:0000256" key="1">
    <source>
        <dbReference type="ARBA" id="ARBA00022837"/>
    </source>
</evidence>
<dbReference type="InterPro" id="IPR002921">
    <property type="entry name" value="Fungal_lipase-type"/>
</dbReference>
<accession>A0A7S3EBW3</accession>
<dbReference type="Gene3D" id="3.40.50.1820">
    <property type="entry name" value="alpha/beta hydrolase"/>
    <property type="match status" value="1"/>
</dbReference>